<keyword evidence="2" id="KW-1185">Reference proteome</keyword>
<gene>
    <name evidence="1" type="ORF">PGT21_021763</name>
</gene>
<dbReference type="Proteomes" id="UP000324748">
    <property type="component" value="Unassembled WGS sequence"/>
</dbReference>
<reference evidence="1 2" key="1">
    <citation type="submission" date="2019-05" db="EMBL/GenBank/DDBJ databases">
        <title>Emergence of the Ug99 lineage of the wheat stem rust pathogen through somatic hybridization.</title>
        <authorList>
            <person name="Li F."/>
            <person name="Upadhyaya N.M."/>
            <person name="Sperschneider J."/>
            <person name="Matny O."/>
            <person name="Nguyen-Phuc H."/>
            <person name="Mago R."/>
            <person name="Raley C."/>
            <person name="Miller M.E."/>
            <person name="Silverstein K.A.T."/>
            <person name="Henningsen E."/>
            <person name="Hirsch C.D."/>
            <person name="Visser B."/>
            <person name="Pretorius Z.A."/>
            <person name="Steffenson B.J."/>
            <person name="Schwessinger B."/>
            <person name="Dodds P.N."/>
            <person name="Figueroa M."/>
        </authorList>
    </citation>
    <scope>NUCLEOTIDE SEQUENCE [LARGE SCALE GENOMIC DNA]</scope>
    <source>
        <strain evidence="1">21-0</strain>
    </source>
</reference>
<protein>
    <submittedName>
        <fullName evidence="1">Uncharacterized protein</fullName>
    </submittedName>
</protein>
<evidence type="ECO:0000313" key="2">
    <source>
        <dbReference type="Proteomes" id="UP000324748"/>
    </source>
</evidence>
<dbReference type="AlphaFoldDB" id="A0A5B0M404"/>
<proteinExistence type="predicted"/>
<dbReference type="EMBL" id="VSWC01000171">
    <property type="protein sequence ID" value="KAA1070710.1"/>
    <property type="molecule type" value="Genomic_DNA"/>
</dbReference>
<evidence type="ECO:0000313" key="1">
    <source>
        <dbReference type="EMBL" id="KAA1070710.1"/>
    </source>
</evidence>
<organism evidence="1 2">
    <name type="scientific">Puccinia graminis f. sp. tritici</name>
    <dbReference type="NCBI Taxonomy" id="56615"/>
    <lineage>
        <taxon>Eukaryota</taxon>
        <taxon>Fungi</taxon>
        <taxon>Dikarya</taxon>
        <taxon>Basidiomycota</taxon>
        <taxon>Pucciniomycotina</taxon>
        <taxon>Pucciniomycetes</taxon>
        <taxon>Pucciniales</taxon>
        <taxon>Pucciniaceae</taxon>
        <taxon>Puccinia</taxon>
    </lineage>
</organism>
<comment type="caution">
    <text evidence="1">The sequence shown here is derived from an EMBL/GenBank/DDBJ whole genome shotgun (WGS) entry which is preliminary data.</text>
</comment>
<accession>A0A5B0M404</accession>
<name>A0A5B0M404_PUCGR</name>
<sequence>MISSKDSGTIPFCPSSVCQQQPSPRICLSKSILKLVQKRYGSVCNFSGPDGPRKLSNESCQPPRRAESLETTSIFESALLLITIQIPKRQTRSNSFDSSSYSSEPEFSAAKTSYRYGRSRKISGASCTSQLSDFSVRCLLQKVPPSSSFFSILAHTASGVSNFNPPVQHDASARPGTYIKFFCTVAFLNQNF</sequence>